<sequence>MKYIMKTIYFILLIPILVGAIPLYIFGLFLYLVLELMETENLKMPNLFKLIEKLLEEFEK</sequence>
<name>A0A059PAM2_9CAUD</name>
<evidence type="ECO:0000313" key="3">
    <source>
        <dbReference type="Proteomes" id="UP000204240"/>
    </source>
</evidence>
<protein>
    <submittedName>
        <fullName evidence="2">Uncharacterized protein</fullName>
    </submittedName>
</protein>
<dbReference type="KEGG" id="vg:19735996"/>
<accession>A0A059PAM2</accession>
<feature type="transmembrane region" description="Helical" evidence="1">
    <location>
        <begin position="7"/>
        <end position="34"/>
    </location>
</feature>
<dbReference type="GeneID" id="19735996"/>
<keyword evidence="1" id="KW-1133">Transmembrane helix</keyword>
<reference evidence="2 3" key="1">
    <citation type="journal article" date="2014" name="Int. J. Food Microbiol.">
        <title>Sequence and comparative analysis of Leuconostoc dairy bacteriophages.</title>
        <authorList>
            <person name="Kot W."/>
            <person name="Hansen L.H."/>
            <person name="Neve H."/>
            <person name="Hammer K."/>
            <person name="Jacobsen S."/>
            <person name="Pedersen P.D."/>
            <person name="Sorensen S.J."/>
            <person name="Heller K.J."/>
            <person name="Vogensen F.K."/>
        </authorList>
    </citation>
    <scope>NUCLEOTIDE SEQUENCE [LARGE SCALE GENOMIC DNA]</scope>
</reference>
<evidence type="ECO:0000256" key="1">
    <source>
        <dbReference type="SAM" id="Phobius"/>
    </source>
</evidence>
<dbReference type="RefSeq" id="YP_009044881.1">
    <property type="nucleotide sequence ID" value="NC_024388.1"/>
</dbReference>
<organism evidence="2 3">
    <name type="scientific">Leuconostoc phage LN34</name>
    <dbReference type="NCBI Taxonomy" id="1262519"/>
    <lineage>
        <taxon>Viruses</taxon>
        <taxon>Duplodnaviria</taxon>
        <taxon>Heunggongvirae</taxon>
        <taxon>Uroviricota</taxon>
        <taxon>Caudoviricetes</taxon>
        <taxon>Mccleskeyvirinae</taxon>
        <taxon>Unaquatrovirus</taxon>
        <taxon>Unaquatrovirus LN34</taxon>
    </lineage>
</organism>
<keyword evidence="3" id="KW-1185">Reference proteome</keyword>
<gene>
    <name evidence="2" type="ORF">phiLN34_010</name>
</gene>
<keyword evidence="1" id="KW-0472">Membrane</keyword>
<proteinExistence type="predicted"/>
<dbReference type="Proteomes" id="UP000204240">
    <property type="component" value="Segment"/>
</dbReference>
<keyword evidence="1" id="KW-0812">Transmembrane</keyword>
<dbReference type="EMBL" id="KC013027">
    <property type="protein sequence ID" value="AFY98420.1"/>
    <property type="molecule type" value="Genomic_DNA"/>
</dbReference>
<evidence type="ECO:0000313" key="2">
    <source>
        <dbReference type="EMBL" id="AFY98420.1"/>
    </source>
</evidence>